<dbReference type="Proteomes" id="UP000188268">
    <property type="component" value="Unassembled WGS sequence"/>
</dbReference>
<evidence type="ECO:0000256" key="1">
    <source>
        <dbReference type="SAM" id="MobiDB-lite"/>
    </source>
</evidence>
<sequence>MSSVFKGFKALLASPAAATPSSGMAAVASKTPKKAASPKPKASKPAAPRTTGINKVTPVSPALGQFLGTQQASRAEAVKQIWTYIKSHNLQNPTNKREIFCDGKLKTIFDGKEKIGFLEIGKLLTRHFVKTN</sequence>
<dbReference type="OMA" id="CPILRID"/>
<dbReference type="InterPro" id="IPR003121">
    <property type="entry name" value="SWIB_MDM2_domain"/>
</dbReference>
<dbReference type="EMBL" id="AWWV01006791">
    <property type="protein sequence ID" value="OMO99777.1"/>
    <property type="molecule type" value="Genomic_DNA"/>
</dbReference>
<dbReference type="Gene3D" id="1.10.245.10">
    <property type="entry name" value="SWIB/MDM2 domain"/>
    <property type="match status" value="1"/>
</dbReference>
<dbReference type="STRING" id="210143.A0A1R3JYH8"/>
<dbReference type="Pfam" id="PF02201">
    <property type="entry name" value="SWIB"/>
    <property type="match status" value="1"/>
</dbReference>
<dbReference type="CDD" id="cd10567">
    <property type="entry name" value="SWIB-MDM2_like"/>
    <property type="match status" value="1"/>
</dbReference>
<reference evidence="3 4" key="1">
    <citation type="submission" date="2013-09" db="EMBL/GenBank/DDBJ databases">
        <title>Corchorus capsularis genome sequencing.</title>
        <authorList>
            <person name="Alam M."/>
            <person name="Haque M.S."/>
            <person name="Islam M.S."/>
            <person name="Emdad E.M."/>
            <person name="Islam M.M."/>
            <person name="Ahmed B."/>
            <person name="Halim A."/>
            <person name="Hossen Q.M.M."/>
            <person name="Hossain M.Z."/>
            <person name="Ahmed R."/>
            <person name="Khan M.M."/>
            <person name="Islam R."/>
            <person name="Rashid M.M."/>
            <person name="Khan S.A."/>
            <person name="Rahman M.S."/>
            <person name="Alam M."/>
        </authorList>
    </citation>
    <scope>NUCLEOTIDE SEQUENCE [LARGE SCALE GENOMIC DNA]</scope>
    <source>
        <strain evidence="4">cv. CVL-1</strain>
        <tissue evidence="3">Whole seedling</tissue>
    </source>
</reference>
<dbReference type="Gramene" id="OMO99777">
    <property type="protein sequence ID" value="OMO99777"/>
    <property type="gene ID" value="CCACVL1_03640"/>
</dbReference>
<dbReference type="InterPro" id="IPR036885">
    <property type="entry name" value="SWIB_MDM2_dom_sf"/>
</dbReference>
<dbReference type="SMART" id="SM00151">
    <property type="entry name" value="SWIB"/>
    <property type="match status" value="1"/>
</dbReference>
<dbReference type="OrthoDB" id="10251073at2759"/>
<accession>A0A1R3JYH8</accession>
<dbReference type="AlphaFoldDB" id="A0A1R3JYH8"/>
<feature type="domain" description="DM2" evidence="2">
    <location>
        <begin position="52"/>
        <end position="130"/>
    </location>
</feature>
<name>A0A1R3JYH8_COCAP</name>
<dbReference type="SUPFAM" id="SSF47592">
    <property type="entry name" value="SWIB/MDM2 domain"/>
    <property type="match status" value="1"/>
</dbReference>
<evidence type="ECO:0000259" key="2">
    <source>
        <dbReference type="PROSITE" id="PS51925"/>
    </source>
</evidence>
<gene>
    <name evidence="3" type="ORF">CCACVL1_03640</name>
</gene>
<comment type="caution">
    <text evidence="3">The sequence shown here is derived from an EMBL/GenBank/DDBJ whole genome shotgun (WGS) entry which is preliminary data.</text>
</comment>
<feature type="compositionally biased region" description="Low complexity" evidence="1">
    <location>
        <begin position="16"/>
        <end position="48"/>
    </location>
</feature>
<keyword evidence="4" id="KW-1185">Reference proteome</keyword>
<dbReference type="PROSITE" id="PS51925">
    <property type="entry name" value="SWIB_MDM2"/>
    <property type="match status" value="1"/>
</dbReference>
<evidence type="ECO:0000313" key="4">
    <source>
        <dbReference type="Proteomes" id="UP000188268"/>
    </source>
</evidence>
<feature type="region of interest" description="Disordered" evidence="1">
    <location>
        <begin position="16"/>
        <end position="55"/>
    </location>
</feature>
<dbReference type="PANTHER" id="PTHR13844">
    <property type="entry name" value="SWI/SNF-RELATED MATRIX-ASSOCIATED ACTIN-DEPENDENT REGULATOR OF CHROMATIN SUBFAMILY D"/>
    <property type="match status" value="1"/>
</dbReference>
<organism evidence="3 4">
    <name type="scientific">Corchorus capsularis</name>
    <name type="common">Jute</name>
    <dbReference type="NCBI Taxonomy" id="210143"/>
    <lineage>
        <taxon>Eukaryota</taxon>
        <taxon>Viridiplantae</taxon>
        <taxon>Streptophyta</taxon>
        <taxon>Embryophyta</taxon>
        <taxon>Tracheophyta</taxon>
        <taxon>Spermatophyta</taxon>
        <taxon>Magnoliopsida</taxon>
        <taxon>eudicotyledons</taxon>
        <taxon>Gunneridae</taxon>
        <taxon>Pentapetalae</taxon>
        <taxon>rosids</taxon>
        <taxon>malvids</taxon>
        <taxon>Malvales</taxon>
        <taxon>Malvaceae</taxon>
        <taxon>Grewioideae</taxon>
        <taxon>Apeibeae</taxon>
        <taxon>Corchorus</taxon>
    </lineage>
</organism>
<evidence type="ECO:0000313" key="3">
    <source>
        <dbReference type="EMBL" id="OMO99777.1"/>
    </source>
</evidence>
<dbReference type="InterPro" id="IPR019835">
    <property type="entry name" value="SWIB_domain"/>
</dbReference>
<proteinExistence type="predicted"/>
<protein>
    <recommendedName>
        <fullName evidence="2">DM2 domain-containing protein</fullName>
    </recommendedName>
</protein>